<evidence type="ECO:0000256" key="6">
    <source>
        <dbReference type="ARBA" id="ARBA00035191"/>
    </source>
</evidence>
<dbReference type="Pfam" id="PF05046">
    <property type="entry name" value="Img2"/>
    <property type="match status" value="1"/>
</dbReference>
<keyword evidence="3" id="KW-0689">Ribosomal protein</keyword>
<reference evidence="8" key="1">
    <citation type="journal article" date="2011" name="Genome Biol.">
        <title>Comparative genomics of the social amoebae Dictyostelium discoideum and Dictyostelium purpureum.</title>
        <authorList>
            <consortium name="US DOE Joint Genome Institute (JGI-PGF)"/>
            <person name="Sucgang R."/>
            <person name="Kuo A."/>
            <person name="Tian X."/>
            <person name="Salerno W."/>
            <person name="Parikh A."/>
            <person name="Feasley C.L."/>
            <person name="Dalin E."/>
            <person name="Tu H."/>
            <person name="Huang E."/>
            <person name="Barry K."/>
            <person name="Lindquist E."/>
            <person name="Shapiro H."/>
            <person name="Bruce D."/>
            <person name="Schmutz J."/>
            <person name="Salamov A."/>
            <person name="Fey P."/>
            <person name="Gaudet P."/>
            <person name="Anjard C."/>
            <person name="Babu M.M."/>
            <person name="Basu S."/>
            <person name="Bushmanova Y."/>
            <person name="van der Wel H."/>
            <person name="Katoh-Kurasawa M."/>
            <person name="Dinh C."/>
            <person name="Coutinho P.M."/>
            <person name="Saito T."/>
            <person name="Elias M."/>
            <person name="Schaap P."/>
            <person name="Kay R.R."/>
            <person name="Henrissat B."/>
            <person name="Eichinger L."/>
            <person name="Rivero F."/>
            <person name="Putnam N.H."/>
            <person name="West C.M."/>
            <person name="Loomis W.F."/>
            <person name="Chisholm R.L."/>
            <person name="Shaulsky G."/>
            <person name="Strassmann J.E."/>
            <person name="Queller D.C."/>
            <person name="Kuspa A."/>
            <person name="Grigoriev I.V."/>
        </authorList>
    </citation>
    <scope>NUCLEOTIDE SEQUENCE [LARGE SCALE GENOMIC DNA]</scope>
    <source>
        <strain evidence="8">QSDP1</strain>
    </source>
</reference>
<dbReference type="STRING" id="5786.F0ZHJ0"/>
<sequence>MFKRVLSLNLNNSRLYCSKVNQNRLLPNFRETKQKEIIDAEKIYSITPVKPLKYPIDPIKNSQVYFVGKTTESVKYPDIPFVVKRTSTGKLPVYTERIGRYNNENFTILRKFDGDRNILKSELSNLLGESIPIKERAESFEIKGDHQKTIMVWLAGLGF</sequence>
<dbReference type="GO" id="GO:0003735">
    <property type="term" value="F:structural constituent of ribosome"/>
    <property type="evidence" value="ECO:0000318"/>
    <property type="project" value="GO_Central"/>
</dbReference>
<dbReference type="EMBL" id="GL871022">
    <property type="protein sequence ID" value="EGC36593.1"/>
    <property type="molecule type" value="Genomic_DNA"/>
</dbReference>
<dbReference type="RefSeq" id="XP_003286897.1">
    <property type="nucleotide sequence ID" value="XM_003286849.1"/>
</dbReference>
<dbReference type="GO" id="GO:0005762">
    <property type="term" value="C:mitochondrial large ribosomal subunit"/>
    <property type="evidence" value="ECO:0000318"/>
    <property type="project" value="GO_Central"/>
</dbReference>
<dbReference type="PANTHER" id="PTHR13477:SF0">
    <property type="entry name" value="LARGE RIBOSOMAL SUBUNIT PROTEIN ML49"/>
    <property type="match status" value="1"/>
</dbReference>
<dbReference type="FunCoup" id="F0ZHJ0">
    <property type="interactions" value="1"/>
</dbReference>
<keyword evidence="4" id="KW-0496">Mitochondrion</keyword>
<comment type="similarity">
    <text evidence="2">Belongs to the mitochondrion-specific ribosomal protein mL49 family.</text>
</comment>
<evidence type="ECO:0000313" key="8">
    <source>
        <dbReference type="Proteomes" id="UP000001064"/>
    </source>
</evidence>
<evidence type="ECO:0000256" key="2">
    <source>
        <dbReference type="ARBA" id="ARBA00005677"/>
    </source>
</evidence>
<dbReference type="VEuPathDB" id="AmoebaDB:DICPUDRAFT_150899"/>
<proteinExistence type="inferred from homology"/>
<dbReference type="AlphaFoldDB" id="F0ZHJ0"/>
<name>F0ZHJ0_DICPU</name>
<dbReference type="GeneID" id="10500297"/>
<evidence type="ECO:0000256" key="4">
    <source>
        <dbReference type="ARBA" id="ARBA00023128"/>
    </source>
</evidence>
<protein>
    <recommendedName>
        <fullName evidence="6">Large ribosomal subunit protein mL49</fullName>
    </recommendedName>
</protein>
<dbReference type="Proteomes" id="UP000001064">
    <property type="component" value="Unassembled WGS sequence"/>
</dbReference>
<organism evidence="7 8">
    <name type="scientific">Dictyostelium purpureum</name>
    <name type="common">Slime mold</name>
    <dbReference type="NCBI Taxonomy" id="5786"/>
    <lineage>
        <taxon>Eukaryota</taxon>
        <taxon>Amoebozoa</taxon>
        <taxon>Evosea</taxon>
        <taxon>Eumycetozoa</taxon>
        <taxon>Dictyostelia</taxon>
        <taxon>Dictyosteliales</taxon>
        <taxon>Dictyosteliaceae</taxon>
        <taxon>Dictyostelium</taxon>
    </lineage>
</organism>
<comment type="subcellular location">
    <subcellularLocation>
        <location evidence="1">Mitochondrion</location>
    </subcellularLocation>
</comment>
<dbReference type="eggNOG" id="ENOG502QX0U">
    <property type="taxonomic scope" value="Eukaryota"/>
</dbReference>
<accession>F0ZHJ0</accession>
<dbReference type="GO" id="GO:0006412">
    <property type="term" value="P:translation"/>
    <property type="evidence" value="ECO:0007669"/>
    <property type="project" value="InterPro"/>
</dbReference>
<keyword evidence="8" id="KW-1185">Reference proteome</keyword>
<dbReference type="OMA" id="SCIRIQG"/>
<keyword evidence="5" id="KW-0687">Ribonucleoprotein</keyword>
<dbReference type="OrthoDB" id="19439at2759"/>
<evidence type="ECO:0000256" key="5">
    <source>
        <dbReference type="ARBA" id="ARBA00023274"/>
    </source>
</evidence>
<dbReference type="InterPro" id="IPR007740">
    <property type="entry name" value="Ribosomal_mL49"/>
</dbReference>
<dbReference type="FunFam" id="3.30.780.10:FF:000048">
    <property type="entry name" value="Uncharacterized protein"/>
    <property type="match status" value="1"/>
</dbReference>
<dbReference type="PANTHER" id="PTHR13477">
    <property type="entry name" value="MITOCHONDRIAL 39S RIBOSOMAL PROTEIN L49"/>
    <property type="match status" value="1"/>
</dbReference>
<evidence type="ECO:0000256" key="1">
    <source>
        <dbReference type="ARBA" id="ARBA00004173"/>
    </source>
</evidence>
<dbReference type="InParanoid" id="F0ZHJ0"/>
<evidence type="ECO:0000256" key="3">
    <source>
        <dbReference type="ARBA" id="ARBA00022980"/>
    </source>
</evidence>
<evidence type="ECO:0000313" key="7">
    <source>
        <dbReference type="EMBL" id="EGC36593.1"/>
    </source>
</evidence>
<gene>
    <name evidence="7" type="ORF">DICPUDRAFT_150899</name>
</gene>
<dbReference type="Gene3D" id="3.30.780.10">
    <property type="entry name" value="SUI1-like domain"/>
    <property type="match status" value="1"/>
</dbReference>
<dbReference type="KEGG" id="dpp:DICPUDRAFT_150899"/>